<gene>
    <name evidence="1" type="ORF">BN715_00635</name>
</gene>
<organism evidence="1">
    <name type="scientific">Megasphaera elsdenii CAG:570</name>
    <dbReference type="NCBI Taxonomy" id="1263087"/>
    <lineage>
        <taxon>Bacteria</taxon>
        <taxon>Bacillati</taxon>
        <taxon>Bacillota</taxon>
        <taxon>Negativicutes</taxon>
        <taxon>Veillonellales</taxon>
        <taxon>Veillonellaceae</taxon>
        <taxon>Megasphaera</taxon>
    </lineage>
</organism>
<proteinExistence type="predicted"/>
<protein>
    <submittedName>
        <fullName evidence="1">Uncharacterized protein</fullName>
    </submittedName>
</protein>
<accession>R7MVB0</accession>
<dbReference type="Proteomes" id="UP000017908">
    <property type="component" value="Unassembled WGS sequence"/>
</dbReference>
<evidence type="ECO:0000313" key="1">
    <source>
        <dbReference type="EMBL" id="CDF04271.1"/>
    </source>
</evidence>
<dbReference type="AlphaFoldDB" id="R7MVB0"/>
<comment type="caution">
    <text evidence="1">The sequence shown here is derived from an EMBL/GenBank/DDBJ whole genome shotgun (WGS) entry which is preliminary data.</text>
</comment>
<sequence length="101" mass="10935">MSTAVQVVFDNGQVAMVEPGLNRVQPGQVFLLDLGAELVQFALHALTARFRFFIDVFQAALEQVLIQGKVLGLFEVAPGGIGYGKIMFHPFLTDDLAIISG</sequence>
<reference evidence="1" key="1">
    <citation type="submission" date="2012-11" db="EMBL/GenBank/DDBJ databases">
        <title>Dependencies among metagenomic species, viruses, plasmids and units of genetic variation.</title>
        <authorList>
            <person name="Nielsen H.B."/>
            <person name="Almeida M."/>
            <person name="Juncker A.S."/>
            <person name="Rasmussen S."/>
            <person name="Li J."/>
            <person name="Sunagawa S."/>
            <person name="Plichta D."/>
            <person name="Gautier L."/>
            <person name="Le Chatelier E."/>
            <person name="Peletier E."/>
            <person name="Bonde I."/>
            <person name="Nielsen T."/>
            <person name="Manichanh C."/>
            <person name="Arumugam M."/>
            <person name="Batto J."/>
            <person name="Santos M.B.Q.D."/>
            <person name="Blom N."/>
            <person name="Borruel N."/>
            <person name="Burgdorf K.S."/>
            <person name="Boumezbeur F."/>
            <person name="Casellas F."/>
            <person name="Dore J."/>
            <person name="Guarner F."/>
            <person name="Hansen T."/>
            <person name="Hildebrand F."/>
            <person name="Kaas R.S."/>
            <person name="Kennedy S."/>
            <person name="Kristiansen K."/>
            <person name="Kultima J.R."/>
            <person name="Leonard P."/>
            <person name="Levenez F."/>
            <person name="Lund O."/>
            <person name="Moumen B."/>
            <person name="Le Paslier D."/>
            <person name="Pons N."/>
            <person name="Pedersen O."/>
            <person name="Prifti E."/>
            <person name="Qin J."/>
            <person name="Raes J."/>
            <person name="Tap J."/>
            <person name="Tims S."/>
            <person name="Ussery D.W."/>
            <person name="Yamada T."/>
            <person name="MetaHit consortium"/>
            <person name="Renault P."/>
            <person name="Sicheritz-Ponten T."/>
            <person name="Bork P."/>
            <person name="Wang J."/>
            <person name="Brunak S."/>
            <person name="Ehrlich S.D."/>
        </authorList>
    </citation>
    <scope>NUCLEOTIDE SEQUENCE [LARGE SCALE GENOMIC DNA]</scope>
</reference>
<name>R7MVB0_MEGEL</name>
<dbReference type="EMBL" id="CBKE010000045">
    <property type="protein sequence ID" value="CDF04271.1"/>
    <property type="molecule type" value="Genomic_DNA"/>
</dbReference>